<dbReference type="NCBIfam" id="TIGR01064">
    <property type="entry name" value="pyruv_kin"/>
    <property type="match status" value="1"/>
</dbReference>
<comment type="caution">
    <text evidence="17">The sequence shown here is derived from an EMBL/GenBank/DDBJ whole genome shotgun (WGS) entry which is preliminary data.</text>
</comment>
<keyword evidence="6" id="KW-0479">Metal-binding</keyword>
<dbReference type="InterPro" id="IPR036918">
    <property type="entry name" value="Pyrv_Knase_C_sf"/>
</dbReference>
<dbReference type="PROSITE" id="PS00110">
    <property type="entry name" value="PYRUVATE_KINASE"/>
    <property type="match status" value="1"/>
</dbReference>
<evidence type="ECO:0000256" key="1">
    <source>
        <dbReference type="ARBA" id="ARBA00001958"/>
    </source>
</evidence>
<dbReference type="InterPro" id="IPR015795">
    <property type="entry name" value="Pyrv_Knase_C"/>
</dbReference>
<dbReference type="EC" id="2.7.1.40" evidence="4 13"/>
<keyword evidence="12 17" id="KW-0670">Pyruvate</keyword>
<keyword evidence="11 14" id="KW-0324">Glycolysis</keyword>
<evidence type="ECO:0000256" key="6">
    <source>
        <dbReference type="ARBA" id="ARBA00022723"/>
    </source>
</evidence>
<reference evidence="17 18" key="1">
    <citation type="submission" date="2018-10" db="EMBL/GenBank/DDBJ databases">
        <authorList>
            <person name="Chen W.-M."/>
        </authorList>
    </citation>
    <scope>NUCLEOTIDE SEQUENCE [LARGE SCALE GENOMIC DNA]</scope>
    <source>
        <strain evidence="17 18">THS-13</strain>
    </source>
</reference>
<evidence type="ECO:0000256" key="8">
    <source>
        <dbReference type="ARBA" id="ARBA00022777"/>
    </source>
</evidence>
<accession>A0A3N0V1T9</accession>
<keyword evidence="5 14" id="KW-0808">Transferase</keyword>
<dbReference type="Pfam" id="PF00224">
    <property type="entry name" value="PK"/>
    <property type="match status" value="1"/>
</dbReference>
<comment type="catalytic activity">
    <reaction evidence="14">
        <text>pyruvate + ATP = phosphoenolpyruvate + ADP + H(+)</text>
        <dbReference type="Rhea" id="RHEA:18157"/>
        <dbReference type="ChEBI" id="CHEBI:15361"/>
        <dbReference type="ChEBI" id="CHEBI:15378"/>
        <dbReference type="ChEBI" id="CHEBI:30616"/>
        <dbReference type="ChEBI" id="CHEBI:58702"/>
        <dbReference type="ChEBI" id="CHEBI:456216"/>
        <dbReference type="EC" id="2.7.1.40"/>
    </reaction>
</comment>
<evidence type="ECO:0000256" key="10">
    <source>
        <dbReference type="ARBA" id="ARBA00022842"/>
    </source>
</evidence>
<dbReference type="SUPFAM" id="SSF52935">
    <property type="entry name" value="PK C-terminal domain-like"/>
    <property type="match status" value="1"/>
</dbReference>
<protein>
    <recommendedName>
        <fullName evidence="4 13">Pyruvate kinase</fullName>
        <ecNumber evidence="4 13">2.7.1.40</ecNumber>
    </recommendedName>
</protein>
<dbReference type="GO" id="GO:0030955">
    <property type="term" value="F:potassium ion binding"/>
    <property type="evidence" value="ECO:0007669"/>
    <property type="project" value="UniProtKB-UniRule"/>
</dbReference>
<keyword evidence="7" id="KW-0547">Nucleotide-binding</keyword>
<comment type="pathway">
    <text evidence="2 14">Carbohydrate degradation; glycolysis; pyruvate from D-glyceraldehyde 3-phosphate: step 5/5.</text>
</comment>
<organism evidence="17 18">
    <name type="scientific">Stagnimonas aquatica</name>
    <dbReference type="NCBI Taxonomy" id="2689987"/>
    <lineage>
        <taxon>Bacteria</taxon>
        <taxon>Pseudomonadati</taxon>
        <taxon>Pseudomonadota</taxon>
        <taxon>Gammaproteobacteria</taxon>
        <taxon>Nevskiales</taxon>
        <taxon>Nevskiaceae</taxon>
        <taxon>Stagnimonas</taxon>
    </lineage>
</organism>
<dbReference type="GO" id="GO:0000287">
    <property type="term" value="F:magnesium ion binding"/>
    <property type="evidence" value="ECO:0007669"/>
    <property type="project" value="UniProtKB-UniRule"/>
</dbReference>
<dbReference type="PRINTS" id="PR01050">
    <property type="entry name" value="PYRUVTKNASE"/>
</dbReference>
<comment type="similarity">
    <text evidence="3 14">Belongs to the pyruvate kinase family.</text>
</comment>
<dbReference type="GO" id="GO:0016301">
    <property type="term" value="F:kinase activity"/>
    <property type="evidence" value="ECO:0007669"/>
    <property type="project" value="UniProtKB-KW"/>
</dbReference>
<dbReference type="InterPro" id="IPR015806">
    <property type="entry name" value="Pyrv_Knase_insert_dom_sf"/>
</dbReference>
<dbReference type="GO" id="GO:0004743">
    <property type="term" value="F:pyruvate kinase activity"/>
    <property type="evidence" value="ECO:0007669"/>
    <property type="project" value="UniProtKB-UniRule"/>
</dbReference>
<evidence type="ECO:0000256" key="5">
    <source>
        <dbReference type="ARBA" id="ARBA00022679"/>
    </source>
</evidence>
<evidence type="ECO:0000256" key="3">
    <source>
        <dbReference type="ARBA" id="ARBA00008663"/>
    </source>
</evidence>
<dbReference type="InParanoid" id="A0A3N0V1T9"/>
<dbReference type="EMBL" id="RJVO01000008">
    <property type="protein sequence ID" value="ROH86740.1"/>
    <property type="molecule type" value="Genomic_DNA"/>
</dbReference>
<evidence type="ECO:0000256" key="14">
    <source>
        <dbReference type="RuleBase" id="RU000504"/>
    </source>
</evidence>
<evidence type="ECO:0000256" key="13">
    <source>
        <dbReference type="NCBIfam" id="TIGR01064"/>
    </source>
</evidence>
<name>A0A3N0V1T9_9GAMM</name>
<evidence type="ECO:0000256" key="7">
    <source>
        <dbReference type="ARBA" id="ARBA00022741"/>
    </source>
</evidence>
<feature type="domain" description="Pyruvate kinase barrel" evidence="15">
    <location>
        <begin position="9"/>
        <end position="331"/>
    </location>
</feature>
<dbReference type="SUPFAM" id="SSF51621">
    <property type="entry name" value="Phosphoenolpyruvate/pyruvate domain"/>
    <property type="match status" value="1"/>
</dbReference>
<evidence type="ECO:0000313" key="18">
    <source>
        <dbReference type="Proteomes" id="UP000282106"/>
    </source>
</evidence>
<dbReference type="UniPathway" id="UPA00109">
    <property type="reaction ID" value="UER00188"/>
</dbReference>
<evidence type="ECO:0000259" key="16">
    <source>
        <dbReference type="Pfam" id="PF02887"/>
    </source>
</evidence>
<dbReference type="Proteomes" id="UP000282106">
    <property type="component" value="Unassembled WGS sequence"/>
</dbReference>
<dbReference type="InterPro" id="IPR015813">
    <property type="entry name" value="Pyrv/PenolPyrv_kinase-like_dom"/>
</dbReference>
<evidence type="ECO:0000256" key="12">
    <source>
        <dbReference type="ARBA" id="ARBA00023317"/>
    </source>
</evidence>
<dbReference type="NCBIfam" id="NF004491">
    <property type="entry name" value="PRK05826.1"/>
    <property type="match status" value="1"/>
</dbReference>
<dbReference type="InterPro" id="IPR018209">
    <property type="entry name" value="Pyrv_Knase_AS"/>
</dbReference>
<evidence type="ECO:0000256" key="2">
    <source>
        <dbReference type="ARBA" id="ARBA00004997"/>
    </source>
</evidence>
<dbReference type="InterPro" id="IPR015793">
    <property type="entry name" value="Pyrv_Knase_brl"/>
</dbReference>
<keyword evidence="8 14" id="KW-0418">Kinase</keyword>
<evidence type="ECO:0000259" key="15">
    <source>
        <dbReference type="Pfam" id="PF00224"/>
    </source>
</evidence>
<sequence>MPFSPKTVRRTKIVTTLGPATDAPGVLRALVAAGADVMRINFSHGSAEDHARRIVAVREAAAELGRDIGILADLQGPKIRIESFANGPVELVEGAAFALDTAHDPKGGNQSVVGCAYRRLPHDVFPGDILLLNDGAIAMRVEQVAGTRIDCLVTQGGVLSNRKGINKLGGGLSAAALTDEDKANIRHAANWDCDFLAVSFPRSAADMHEARNLLHEAGGHAQLVAKIERAEALTNLEQIVQASDAVMVARGDLGVEIGDAELPGWQKKIIAAGREGNKMVITATQMMESMITNPIPTRAEVLDVANAVMDGTDAVMLSAETASGKYPVKAVEAMARVVLGAEAHPAPDISGSRSDSHFKRIDEAVAMATAWTAQRMHAQAILALTESGSSPLMMSRVERYIPIYALTPHDRTRRRMALCRGVYPVLFRPSSPDGLGTVQEAISALKQRGLLKDGDRVLLTKGDNNGSGGTNAMKILTVGAPG</sequence>
<dbReference type="NCBIfam" id="NF004978">
    <property type="entry name" value="PRK06354.1"/>
    <property type="match status" value="1"/>
</dbReference>
<dbReference type="AlphaFoldDB" id="A0A3N0V1T9"/>
<dbReference type="PANTHER" id="PTHR11817">
    <property type="entry name" value="PYRUVATE KINASE"/>
    <property type="match status" value="1"/>
</dbReference>
<dbReference type="FunCoup" id="A0A3N0V1T9">
    <property type="interactions" value="213"/>
</dbReference>
<evidence type="ECO:0000256" key="11">
    <source>
        <dbReference type="ARBA" id="ARBA00023152"/>
    </source>
</evidence>
<comment type="cofactor">
    <cofactor evidence="1">
        <name>K(+)</name>
        <dbReference type="ChEBI" id="CHEBI:29103"/>
    </cofactor>
</comment>
<dbReference type="GO" id="GO:0005524">
    <property type="term" value="F:ATP binding"/>
    <property type="evidence" value="ECO:0007669"/>
    <property type="project" value="UniProtKB-KW"/>
</dbReference>
<dbReference type="Pfam" id="PF02887">
    <property type="entry name" value="PK_C"/>
    <property type="match status" value="1"/>
</dbReference>
<dbReference type="InterPro" id="IPR001697">
    <property type="entry name" value="Pyr_Knase"/>
</dbReference>
<dbReference type="Gene3D" id="3.20.20.60">
    <property type="entry name" value="Phosphoenolpyruvate-binding domains"/>
    <property type="match status" value="1"/>
</dbReference>
<feature type="domain" description="Pyruvate kinase C-terminal" evidence="16">
    <location>
        <begin position="363"/>
        <end position="476"/>
    </location>
</feature>
<keyword evidence="9" id="KW-0067">ATP-binding</keyword>
<dbReference type="InterPro" id="IPR040442">
    <property type="entry name" value="Pyrv_kinase-like_dom_sf"/>
</dbReference>
<evidence type="ECO:0000256" key="9">
    <source>
        <dbReference type="ARBA" id="ARBA00022840"/>
    </source>
</evidence>
<gene>
    <name evidence="17" type="primary">pyk</name>
    <name evidence="17" type="ORF">ED208_15000</name>
</gene>
<dbReference type="SUPFAM" id="SSF50800">
    <property type="entry name" value="PK beta-barrel domain-like"/>
    <property type="match status" value="1"/>
</dbReference>
<evidence type="ECO:0000313" key="17">
    <source>
        <dbReference type="EMBL" id="ROH86740.1"/>
    </source>
</evidence>
<proteinExistence type="inferred from homology"/>
<dbReference type="InterPro" id="IPR011037">
    <property type="entry name" value="Pyrv_Knase-like_insert_dom_sf"/>
</dbReference>
<keyword evidence="18" id="KW-1185">Reference proteome</keyword>
<dbReference type="Gene3D" id="2.40.33.10">
    <property type="entry name" value="PK beta-barrel domain-like"/>
    <property type="match status" value="1"/>
</dbReference>
<evidence type="ECO:0000256" key="4">
    <source>
        <dbReference type="ARBA" id="ARBA00012142"/>
    </source>
</evidence>
<keyword evidence="10 14" id="KW-0460">Magnesium</keyword>
<dbReference type="RefSeq" id="WP_123212729.1">
    <property type="nucleotide sequence ID" value="NZ_RJVO01000008.1"/>
</dbReference>
<dbReference type="FunFam" id="2.40.33.10:FF:000001">
    <property type="entry name" value="Pyruvate kinase"/>
    <property type="match status" value="1"/>
</dbReference>
<dbReference type="Gene3D" id="3.40.1380.20">
    <property type="entry name" value="Pyruvate kinase, C-terminal domain"/>
    <property type="match status" value="1"/>
</dbReference>